<keyword evidence="2" id="KW-1185">Reference proteome</keyword>
<evidence type="ECO:0000313" key="1">
    <source>
        <dbReference type="EMBL" id="GGP25957.1"/>
    </source>
</evidence>
<sequence length="73" mass="7917">MLAKVHASLLVRLQASLLVRAGERRRVNFRPNGRPQGLTRCASRQTFSLAQSTRLGMAGLHARPPAGIRGADV</sequence>
<name>A0ABQ2PLS7_9NEIS</name>
<reference evidence="2" key="1">
    <citation type="journal article" date="2019" name="Int. J. Syst. Evol. Microbiol.">
        <title>The Global Catalogue of Microorganisms (GCM) 10K type strain sequencing project: providing services to taxonomists for standard genome sequencing and annotation.</title>
        <authorList>
            <consortium name="The Broad Institute Genomics Platform"/>
            <consortium name="The Broad Institute Genome Sequencing Center for Infectious Disease"/>
            <person name="Wu L."/>
            <person name="Ma J."/>
        </authorList>
    </citation>
    <scope>NUCLEOTIDE SEQUENCE [LARGE SCALE GENOMIC DNA]</scope>
    <source>
        <strain evidence="2">CGMCC 1.8860</strain>
    </source>
</reference>
<comment type="caution">
    <text evidence="1">The sequence shown here is derived from an EMBL/GenBank/DDBJ whole genome shotgun (WGS) entry which is preliminary data.</text>
</comment>
<dbReference type="EMBL" id="BMLY01000002">
    <property type="protein sequence ID" value="GGP25957.1"/>
    <property type="molecule type" value="Genomic_DNA"/>
</dbReference>
<dbReference type="Proteomes" id="UP000621859">
    <property type="component" value="Unassembled WGS sequence"/>
</dbReference>
<dbReference type="RefSeq" id="WP_188691972.1">
    <property type="nucleotide sequence ID" value="NZ_BMLY01000002.1"/>
</dbReference>
<organism evidence="1 2">
    <name type="scientific">Silvimonas amylolytica</name>
    <dbReference type="NCBI Taxonomy" id="449663"/>
    <lineage>
        <taxon>Bacteria</taxon>
        <taxon>Pseudomonadati</taxon>
        <taxon>Pseudomonadota</taxon>
        <taxon>Betaproteobacteria</taxon>
        <taxon>Neisseriales</taxon>
        <taxon>Chitinibacteraceae</taxon>
        <taxon>Silvimonas</taxon>
    </lineage>
</organism>
<gene>
    <name evidence="1" type="ORF">GCM10010971_17760</name>
</gene>
<protein>
    <submittedName>
        <fullName evidence="1">Uncharacterized protein</fullName>
    </submittedName>
</protein>
<accession>A0ABQ2PLS7</accession>
<evidence type="ECO:0000313" key="2">
    <source>
        <dbReference type="Proteomes" id="UP000621859"/>
    </source>
</evidence>
<proteinExistence type="predicted"/>